<evidence type="ECO:0000256" key="1">
    <source>
        <dbReference type="ARBA" id="ARBA00009437"/>
    </source>
</evidence>
<accession>A0A5D3WN48</accession>
<dbReference type="AlphaFoldDB" id="A0A5D3WN48"/>
<feature type="compositionally biased region" description="Basic and acidic residues" evidence="5">
    <location>
        <begin position="1"/>
        <end position="20"/>
    </location>
</feature>
<dbReference type="SUPFAM" id="SSF53850">
    <property type="entry name" value="Periplasmic binding protein-like II"/>
    <property type="match status" value="1"/>
</dbReference>
<keyword evidence="4" id="KW-0804">Transcription</keyword>
<evidence type="ECO:0000259" key="6">
    <source>
        <dbReference type="Pfam" id="PF03466"/>
    </source>
</evidence>
<evidence type="ECO:0000313" key="7">
    <source>
        <dbReference type="EMBL" id="TYO98755.1"/>
    </source>
</evidence>
<dbReference type="EMBL" id="VNIB01000005">
    <property type="protein sequence ID" value="TYO98755.1"/>
    <property type="molecule type" value="Genomic_DNA"/>
</dbReference>
<dbReference type="Gene3D" id="3.40.190.290">
    <property type="match status" value="1"/>
</dbReference>
<keyword evidence="2" id="KW-0805">Transcription regulation</keyword>
<keyword evidence="8" id="KW-1185">Reference proteome</keyword>
<organism evidence="7 8">
    <name type="scientific">Geothermobacter ehrlichii</name>
    <dbReference type="NCBI Taxonomy" id="213224"/>
    <lineage>
        <taxon>Bacteria</taxon>
        <taxon>Pseudomonadati</taxon>
        <taxon>Thermodesulfobacteriota</taxon>
        <taxon>Desulfuromonadia</taxon>
        <taxon>Desulfuromonadales</taxon>
        <taxon>Geothermobacteraceae</taxon>
        <taxon>Geothermobacter</taxon>
    </lineage>
</organism>
<dbReference type="PANTHER" id="PTHR30346:SF0">
    <property type="entry name" value="HCA OPERON TRANSCRIPTIONAL ACTIVATOR HCAR"/>
    <property type="match status" value="1"/>
</dbReference>
<evidence type="ECO:0000313" key="8">
    <source>
        <dbReference type="Proteomes" id="UP000324159"/>
    </source>
</evidence>
<sequence length="282" mass="31344">MKDQGRRQDDAQVDGEDHLAGAKGAAAENNAGNDGRAAGRGLPAIEELLEQAERLQRKAAGLRRGSGEPLHIGLNTDPGFLQVGAINRRLRHLNAEFNVIFISSETSHAPRLLRQGQLDLAFVYGRPSDPDLCCEPLAEVHFCIVIPPPLLQTRQEPDWEEVASLPWIWAEHSSLPYTAVLHEFTRRRLKPNRAVRAVDEFIVRQLVIEGQGVAVMREDEALPLADDGTVSIWSKGWLRLPLSLIWLARNEKNQLLRLAREAICELWSARPSTAESRPGGFG</sequence>
<reference evidence="7 8" key="1">
    <citation type="submission" date="2019-07" db="EMBL/GenBank/DDBJ databases">
        <title>Genomic Encyclopedia of Type Strains, Phase IV (KMG-IV): sequencing the most valuable type-strain genomes for metagenomic binning, comparative biology and taxonomic classification.</title>
        <authorList>
            <person name="Goeker M."/>
        </authorList>
    </citation>
    <scope>NUCLEOTIDE SEQUENCE [LARGE SCALE GENOMIC DNA]</scope>
    <source>
        <strain evidence="7 8">SS015</strain>
    </source>
</reference>
<proteinExistence type="inferred from homology"/>
<feature type="compositionally biased region" description="Low complexity" evidence="5">
    <location>
        <begin position="21"/>
        <end position="39"/>
    </location>
</feature>
<gene>
    <name evidence="7" type="ORF">EDC39_105124</name>
</gene>
<evidence type="ECO:0000256" key="5">
    <source>
        <dbReference type="SAM" id="MobiDB-lite"/>
    </source>
</evidence>
<dbReference type="InterPro" id="IPR005119">
    <property type="entry name" value="LysR_subst-bd"/>
</dbReference>
<evidence type="ECO:0000256" key="4">
    <source>
        <dbReference type="ARBA" id="ARBA00023163"/>
    </source>
</evidence>
<comment type="similarity">
    <text evidence="1">Belongs to the LysR transcriptional regulatory family.</text>
</comment>
<comment type="caution">
    <text evidence="7">The sequence shown here is derived from an EMBL/GenBank/DDBJ whole genome shotgun (WGS) entry which is preliminary data.</text>
</comment>
<dbReference type="PANTHER" id="PTHR30346">
    <property type="entry name" value="TRANSCRIPTIONAL DUAL REGULATOR HCAR-RELATED"/>
    <property type="match status" value="1"/>
</dbReference>
<dbReference type="GO" id="GO:0032993">
    <property type="term" value="C:protein-DNA complex"/>
    <property type="evidence" value="ECO:0007669"/>
    <property type="project" value="TreeGrafter"/>
</dbReference>
<dbReference type="GO" id="GO:0003677">
    <property type="term" value="F:DNA binding"/>
    <property type="evidence" value="ECO:0007669"/>
    <property type="project" value="UniProtKB-KW"/>
</dbReference>
<dbReference type="CDD" id="cd05466">
    <property type="entry name" value="PBP2_LTTR_substrate"/>
    <property type="match status" value="1"/>
</dbReference>
<name>A0A5D3WN48_9BACT</name>
<evidence type="ECO:0000256" key="2">
    <source>
        <dbReference type="ARBA" id="ARBA00023015"/>
    </source>
</evidence>
<dbReference type="Pfam" id="PF03466">
    <property type="entry name" value="LysR_substrate"/>
    <property type="match status" value="1"/>
</dbReference>
<evidence type="ECO:0000256" key="3">
    <source>
        <dbReference type="ARBA" id="ARBA00023125"/>
    </source>
</evidence>
<dbReference type="RefSeq" id="WP_148895692.1">
    <property type="nucleotide sequence ID" value="NZ_VNIB01000005.1"/>
</dbReference>
<protein>
    <submittedName>
        <fullName evidence="7">DNA-binding transcriptional LysR family regulator</fullName>
    </submittedName>
</protein>
<dbReference type="Proteomes" id="UP000324159">
    <property type="component" value="Unassembled WGS sequence"/>
</dbReference>
<dbReference type="GO" id="GO:0003700">
    <property type="term" value="F:DNA-binding transcription factor activity"/>
    <property type="evidence" value="ECO:0007669"/>
    <property type="project" value="TreeGrafter"/>
</dbReference>
<feature type="region of interest" description="Disordered" evidence="5">
    <location>
        <begin position="1"/>
        <end position="39"/>
    </location>
</feature>
<dbReference type="OrthoDB" id="5444209at2"/>
<feature type="domain" description="LysR substrate-binding" evidence="6">
    <location>
        <begin position="65"/>
        <end position="261"/>
    </location>
</feature>
<keyword evidence="3 7" id="KW-0238">DNA-binding</keyword>